<dbReference type="PANTHER" id="PTHR22950">
    <property type="entry name" value="AMINO ACID TRANSPORTER"/>
    <property type="match status" value="1"/>
</dbReference>
<dbReference type="STRING" id="1764295.A0A5B8MYS2"/>
<keyword evidence="2 7" id="KW-0812">Transmembrane</keyword>
<keyword evidence="5 7" id="KW-0472">Membrane</keyword>
<protein>
    <recommendedName>
        <fullName evidence="8">Amino acid transporter transmembrane domain-containing protein</fullName>
    </recommendedName>
</protein>
<dbReference type="Proteomes" id="UP000316726">
    <property type="component" value="Chromosome 20"/>
</dbReference>
<dbReference type="InterPro" id="IPR013057">
    <property type="entry name" value="AA_transpt_TM"/>
</dbReference>
<name>A0A5B8MYS2_9CHLO</name>
<dbReference type="OrthoDB" id="1684102at2759"/>
<feature type="transmembrane region" description="Helical" evidence="7">
    <location>
        <begin position="440"/>
        <end position="462"/>
    </location>
</feature>
<evidence type="ECO:0000259" key="8">
    <source>
        <dbReference type="Pfam" id="PF01490"/>
    </source>
</evidence>
<feature type="transmembrane region" description="Helical" evidence="7">
    <location>
        <begin position="299"/>
        <end position="318"/>
    </location>
</feature>
<dbReference type="Pfam" id="PF01490">
    <property type="entry name" value="Aa_trans"/>
    <property type="match status" value="1"/>
</dbReference>
<dbReference type="GO" id="GO:0016020">
    <property type="term" value="C:membrane"/>
    <property type="evidence" value="ECO:0007669"/>
    <property type="project" value="UniProtKB-SubCell"/>
</dbReference>
<feature type="region of interest" description="Disordered" evidence="6">
    <location>
        <begin position="1"/>
        <end position="27"/>
    </location>
</feature>
<keyword evidence="10" id="KW-1185">Reference proteome</keyword>
<reference evidence="9 10" key="1">
    <citation type="submission" date="2018-07" db="EMBL/GenBank/DDBJ databases">
        <title>The complete nuclear genome of the prasinophyte Chloropicon primus (CCMP1205).</title>
        <authorList>
            <person name="Pombert J.-F."/>
            <person name="Otis C."/>
            <person name="Turmel M."/>
            <person name="Lemieux C."/>
        </authorList>
    </citation>
    <scope>NUCLEOTIDE SEQUENCE [LARGE SCALE GENOMIC DNA]</scope>
    <source>
        <strain evidence="9 10">CCMP1205</strain>
    </source>
</reference>
<feature type="transmembrane region" description="Helical" evidence="7">
    <location>
        <begin position="261"/>
        <end position="278"/>
    </location>
</feature>
<evidence type="ECO:0000256" key="3">
    <source>
        <dbReference type="ARBA" id="ARBA00022970"/>
    </source>
</evidence>
<evidence type="ECO:0000256" key="5">
    <source>
        <dbReference type="ARBA" id="ARBA00023136"/>
    </source>
</evidence>
<feature type="transmembrane region" description="Helical" evidence="7">
    <location>
        <begin position="406"/>
        <end position="428"/>
    </location>
</feature>
<feature type="domain" description="Amino acid transporter transmembrane" evidence="8">
    <location>
        <begin position="62"/>
        <end position="454"/>
    </location>
</feature>
<accession>A0A5B8MYS2</accession>
<evidence type="ECO:0000256" key="4">
    <source>
        <dbReference type="ARBA" id="ARBA00022989"/>
    </source>
</evidence>
<organism evidence="9 10">
    <name type="scientific">Chloropicon primus</name>
    <dbReference type="NCBI Taxonomy" id="1764295"/>
    <lineage>
        <taxon>Eukaryota</taxon>
        <taxon>Viridiplantae</taxon>
        <taxon>Chlorophyta</taxon>
        <taxon>Chloropicophyceae</taxon>
        <taxon>Chloropicales</taxon>
        <taxon>Chloropicaceae</taxon>
        <taxon>Chloropicon</taxon>
    </lineage>
</organism>
<dbReference type="PANTHER" id="PTHR22950:SF682">
    <property type="entry name" value="TRANSMEMBRANE AMINO ACID TRANSPORTER FAMILY PROTEIN"/>
    <property type="match status" value="1"/>
</dbReference>
<sequence>MDSNSATRRPLLQDIADEANGEDHEELHKLSSRVIRRTTVLLQSRARHEDGPDEDEGARAGSTTVEAICNLVIATAGGVGMVTLPGTFSVVGYLEGFFLLVISGVCAAVSLIFLNMACRIKNENEGYASYGGLVAHTLGSLGSYTLEGLTLLYCFGQVLAYVSAVGGQLTFLSGWLGVPRNQSAAASTGCAAALMFFLSLLPEESGMRFAGALGTFCVMVIVGTVVLGDGVSALHQGPCSLASSPAVPRAFNLTASTMLKSFPIFLFSMNASVIYVPVRKEHRAGGAGPRQSRTLIGCSLVLSGLLYLACSATSYYAYCSEIPENVVDVWPIEWIPGAIARSALSMELLVAGGGIYVPLARASLQHLIRGPQANAPASPLARACMSFAFVSLGAAGSLLLRGALTLPLAVTSALCVTAQMLVLPGLILRKAHRKPWCRALGTAFALAGFMLGALSLLALFGAL</sequence>
<evidence type="ECO:0000313" key="9">
    <source>
        <dbReference type="EMBL" id="QDZ25988.1"/>
    </source>
</evidence>
<proteinExistence type="predicted"/>
<keyword evidence="3" id="KW-0029">Amino-acid transport</keyword>
<feature type="transmembrane region" description="Helical" evidence="7">
    <location>
        <begin position="97"/>
        <end position="117"/>
    </location>
</feature>
<dbReference type="AlphaFoldDB" id="A0A5B8MYS2"/>
<gene>
    <name evidence="9" type="ORF">A3770_20p85060</name>
</gene>
<feature type="transmembrane region" description="Helical" evidence="7">
    <location>
        <begin position="158"/>
        <end position="178"/>
    </location>
</feature>
<evidence type="ECO:0000313" key="10">
    <source>
        <dbReference type="Proteomes" id="UP000316726"/>
    </source>
</evidence>
<feature type="transmembrane region" description="Helical" evidence="7">
    <location>
        <begin position="380"/>
        <end position="400"/>
    </location>
</feature>
<evidence type="ECO:0000256" key="6">
    <source>
        <dbReference type="SAM" id="MobiDB-lite"/>
    </source>
</evidence>
<feature type="transmembrane region" description="Helical" evidence="7">
    <location>
        <begin position="338"/>
        <end position="359"/>
    </location>
</feature>
<comment type="subcellular location">
    <subcellularLocation>
        <location evidence="1">Membrane</location>
        <topology evidence="1">Multi-pass membrane protein</topology>
    </subcellularLocation>
</comment>
<keyword evidence="3" id="KW-0813">Transport</keyword>
<feature type="transmembrane region" description="Helical" evidence="7">
    <location>
        <begin position="184"/>
        <end position="202"/>
    </location>
</feature>
<dbReference type="EMBL" id="CP031053">
    <property type="protein sequence ID" value="QDZ25988.1"/>
    <property type="molecule type" value="Genomic_DNA"/>
</dbReference>
<feature type="transmembrane region" description="Helical" evidence="7">
    <location>
        <begin position="68"/>
        <end position="91"/>
    </location>
</feature>
<dbReference type="GO" id="GO:0015179">
    <property type="term" value="F:L-amino acid transmembrane transporter activity"/>
    <property type="evidence" value="ECO:0007669"/>
    <property type="project" value="TreeGrafter"/>
</dbReference>
<evidence type="ECO:0000256" key="2">
    <source>
        <dbReference type="ARBA" id="ARBA00022692"/>
    </source>
</evidence>
<evidence type="ECO:0000256" key="7">
    <source>
        <dbReference type="SAM" id="Phobius"/>
    </source>
</evidence>
<feature type="transmembrane region" description="Helical" evidence="7">
    <location>
        <begin position="209"/>
        <end position="228"/>
    </location>
</feature>
<keyword evidence="4 7" id="KW-1133">Transmembrane helix</keyword>
<evidence type="ECO:0000256" key="1">
    <source>
        <dbReference type="ARBA" id="ARBA00004141"/>
    </source>
</evidence>